<protein>
    <submittedName>
        <fullName evidence="2">Uncharacterized protein</fullName>
    </submittedName>
</protein>
<accession>A0A0F7S6Z5</accession>
<feature type="region of interest" description="Disordered" evidence="1">
    <location>
        <begin position="93"/>
        <end position="112"/>
    </location>
</feature>
<keyword evidence="3" id="KW-1185">Reference proteome</keyword>
<evidence type="ECO:0000313" key="2">
    <source>
        <dbReference type="EMBL" id="CDW98136.1"/>
    </source>
</evidence>
<sequence length="312" mass="34574">MSLQPYTLAFHHALELDDFLEEADITTTDLFAVLGNERYRKSLKNDIKTIVDEYKEQGRDPPPVNFIPTTKPSQGRLRSPAKPLALARDPCRIEAGQRRTGPSARQTTLPASAPPTRDILMLAVPGASIDSPIDLEMDGCDTPPVLSQNHPPLAIHPTAAPVPAPRYSEALIEFVPGTRIKLRHQTAPQTWTYLHNHDVNGSGMSFVARVSRHVVTKWKGRVVELDFGNGDIAAMLVSKSASSGLYHNIETTYARGSFIRVQNITRLVQDGCYFLHFGSGASIQRLVNVTQKTIATINARCNRKRKRSYDNV</sequence>
<evidence type="ECO:0000256" key="1">
    <source>
        <dbReference type="SAM" id="MobiDB-lite"/>
    </source>
</evidence>
<dbReference type="Proteomes" id="UP000242770">
    <property type="component" value="Unassembled WGS sequence"/>
</dbReference>
<evidence type="ECO:0000313" key="3">
    <source>
        <dbReference type="Proteomes" id="UP000242770"/>
    </source>
</evidence>
<dbReference type="EMBL" id="CCFA01002860">
    <property type="protein sequence ID" value="CDW98136.1"/>
    <property type="molecule type" value="Genomic_DNA"/>
</dbReference>
<feature type="region of interest" description="Disordered" evidence="1">
    <location>
        <begin position="56"/>
        <end position="81"/>
    </location>
</feature>
<gene>
    <name evidence="2" type="primary">SSCI48070.1</name>
</gene>
<feature type="non-terminal residue" evidence="2">
    <location>
        <position position="312"/>
    </location>
</feature>
<name>A0A0F7S6Z5_9BASI</name>
<dbReference type="AlphaFoldDB" id="A0A0F7S6Z5"/>
<reference evidence="3" key="1">
    <citation type="submission" date="2014-06" db="EMBL/GenBank/DDBJ databases">
        <authorList>
            <person name="Berkman P.J."/>
        </authorList>
    </citation>
    <scope>NUCLEOTIDE SEQUENCE [LARGE SCALE GENOMIC DNA]</scope>
</reference>
<organism evidence="2 3">
    <name type="scientific">Sporisorium scitamineum</name>
    <dbReference type="NCBI Taxonomy" id="49012"/>
    <lineage>
        <taxon>Eukaryota</taxon>
        <taxon>Fungi</taxon>
        <taxon>Dikarya</taxon>
        <taxon>Basidiomycota</taxon>
        <taxon>Ustilaginomycotina</taxon>
        <taxon>Ustilaginomycetes</taxon>
        <taxon>Ustilaginales</taxon>
        <taxon>Ustilaginaceae</taxon>
        <taxon>Sporisorium</taxon>
    </lineage>
</organism>
<proteinExistence type="predicted"/>